<proteinExistence type="predicted"/>
<dbReference type="EMBL" id="QSOI01000006">
    <property type="protein sequence ID" value="RGI84662.1"/>
    <property type="molecule type" value="Genomic_DNA"/>
</dbReference>
<dbReference type="AlphaFoldDB" id="A0A3E4F6X3"/>
<name>A0A3E4F6X3_9FIRM</name>
<evidence type="ECO:0000313" key="2">
    <source>
        <dbReference type="EMBL" id="RGI84662.1"/>
    </source>
</evidence>
<dbReference type="Pfam" id="PF14397">
    <property type="entry name" value="ATPgrasp_ST"/>
    <property type="match status" value="1"/>
</dbReference>
<dbReference type="Proteomes" id="UP000260664">
    <property type="component" value="Unassembled WGS sequence"/>
</dbReference>
<protein>
    <recommendedName>
        <fullName evidence="1">Alpha-L-glutamate ligase-related protein ATP-grasp domain-containing protein</fullName>
    </recommendedName>
</protein>
<evidence type="ECO:0000313" key="3">
    <source>
        <dbReference type="Proteomes" id="UP000260664"/>
    </source>
</evidence>
<gene>
    <name evidence="2" type="ORF">DXD84_06910</name>
</gene>
<reference evidence="2 3" key="1">
    <citation type="submission" date="2018-08" db="EMBL/GenBank/DDBJ databases">
        <title>A genome reference for cultivated species of the human gut microbiota.</title>
        <authorList>
            <person name="Zou Y."/>
            <person name="Xue W."/>
            <person name="Luo G."/>
        </authorList>
    </citation>
    <scope>NUCLEOTIDE SEQUENCE [LARGE SCALE GENOMIC DNA]</scope>
    <source>
        <strain evidence="2 3">TM09-19AC</strain>
    </source>
</reference>
<evidence type="ECO:0000259" key="1">
    <source>
        <dbReference type="Pfam" id="PF14397"/>
    </source>
</evidence>
<organism evidence="2 3">
    <name type="scientific">Dorea formicigenerans</name>
    <dbReference type="NCBI Taxonomy" id="39486"/>
    <lineage>
        <taxon>Bacteria</taxon>
        <taxon>Bacillati</taxon>
        <taxon>Bacillota</taxon>
        <taxon>Clostridia</taxon>
        <taxon>Lachnospirales</taxon>
        <taxon>Lachnospiraceae</taxon>
        <taxon>Dorea</taxon>
    </lineage>
</organism>
<dbReference type="RefSeq" id="WP_117494923.1">
    <property type="nucleotide sequence ID" value="NZ_QSOI01000006.1"/>
</dbReference>
<dbReference type="InterPro" id="IPR039523">
    <property type="entry name" value="RimK-rel_E_lig_ATP-grasp"/>
</dbReference>
<feature type="domain" description="Alpha-L-glutamate ligase-related protein ATP-grasp" evidence="1">
    <location>
        <begin position="88"/>
        <end position="246"/>
    </location>
</feature>
<sequence>MGLTKYVQKRTELLEKELSRVLLSYSEYKNIKKKRQLIQKVELTDEQTREIDKFYYENYGKKIKKDWHKLYQSYMGVYRHNYFPEILFSTKLEPLTNPRRKAELFGDKNLLSALFGKVGNLHIPQSYISCVNGFVRDSNNEPKELETLCNTISDGRYVIKKTVDTSSGRDVMICDLKNCCDNRTKKTLYEICQEFGENYCVQECIKQCDELNRLYPNALNTFRIITYIVENKIYIAPMALRLARGGGQIETTFIMEA</sequence>
<accession>A0A3E4F6X3</accession>
<comment type="caution">
    <text evidence="2">The sequence shown here is derived from an EMBL/GenBank/DDBJ whole genome shotgun (WGS) entry which is preliminary data.</text>
</comment>